<organism evidence="1 2">
    <name type="scientific">Actinocorallia longicatena</name>
    <dbReference type="NCBI Taxonomy" id="111803"/>
    <lineage>
        <taxon>Bacteria</taxon>
        <taxon>Bacillati</taxon>
        <taxon>Actinomycetota</taxon>
        <taxon>Actinomycetes</taxon>
        <taxon>Streptosporangiales</taxon>
        <taxon>Thermomonosporaceae</taxon>
        <taxon>Actinocorallia</taxon>
    </lineage>
</organism>
<sequence>MRDAPTLCPYGHDLGPGRVLVGWMPCRCDWARETGGHRTYYCTACRELSDRRQTICYFPPHRIIRDVP</sequence>
<accession>A0ABP6QF69</accession>
<evidence type="ECO:0000313" key="1">
    <source>
        <dbReference type="EMBL" id="GAA3225870.1"/>
    </source>
</evidence>
<keyword evidence="2" id="KW-1185">Reference proteome</keyword>
<dbReference type="EMBL" id="BAAAUV010000015">
    <property type="protein sequence ID" value="GAA3225870.1"/>
    <property type="molecule type" value="Genomic_DNA"/>
</dbReference>
<proteinExistence type="predicted"/>
<gene>
    <name evidence="1" type="ORF">GCM10010468_53810</name>
</gene>
<evidence type="ECO:0000313" key="2">
    <source>
        <dbReference type="Proteomes" id="UP001501237"/>
    </source>
</evidence>
<dbReference type="Proteomes" id="UP001501237">
    <property type="component" value="Unassembled WGS sequence"/>
</dbReference>
<protein>
    <submittedName>
        <fullName evidence="1">Uncharacterized protein</fullName>
    </submittedName>
</protein>
<comment type="caution">
    <text evidence="1">The sequence shown here is derived from an EMBL/GenBank/DDBJ whole genome shotgun (WGS) entry which is preliminary data.</text>
</comment>
<name>A0ABP6QF69_9ACTN</name>
<dbReference type="RefSeq" id="WP_344833513.1">
    <property type="nucleotide sequence ID" value="NZ_BAAAUV010000015.1"/>
</dbReference>
<reference evidence="2" key="1">
    <citation type="journal article" date="2019" name="Int. J. Syst. Evol. Microbiol.">
        <title>The Global Catalogue of Microorganisms (GCM) 10K type strain sequencing project: providing services to taxonomists for standard genome sequencing and annotation.</title>
        <authorList>
            <consortium name="The Broad Institute Genomics Platform"/>
            <consortium name="The Broad Institute Genome Sequencing Center for Infectious Disease"/>
            <person name="Wu L."/>
            <person name="Ma J."/>
        </authorList>
    </citation>
    <scope>NUCLEOTIDE SEQUENCE [LARGE SCALE GENOMIC DNA]</scope>
    <source>
        <strain evidence="2">JCM 9377</strain>
    </source>
</reference>